<dbReference type="FunFam" id="3.20.10.10:FF:000002">
    <property type="entry name" value="D-alanine aminotransferase"/>
    <property type="match status" value="1"/>
</dbReference>
<comment type="cofactor">
    <cofactor evidence="1">
        <name>pyridoxal 5'-phosphate</name>
        <dbReference type="ChEBI" id="CHEBI:597326"/>
    </cofactor>
</comment>
<dbReference type="InterPro" id="IPR001544">
    <property type="entry name" value="Aminotrans_IV"/>
</dbReference>
<protein>
    <recommendedName>
        <fullName evidence="6">Amino acid aminotransferase</fullName>
    </recommendedName>
</protein>
<dbReference type="Proteomes" id="UP000248706">
    <property type="component" value="Unassembled WGS sequence"/>
</dbReference>
<evidence type="ECO:0000313" key="5">
    <source>
        <dbReference type="Proteomes" id="UP000248706"/>
    </source>
</evidence>
<dbReference type="EMBL" id="MCIF01000002">
    <property type="protein sequence ID" value="RAQ95055.1"/>
    <property type="molecule type" value="Genomic_DNA"/>
</dbReference>
<dbReference type="AlphaFoldDB" id="A0A328VLI0"/>
<dbReference type="PANTHER" id="PTHR42743:SF11">
    <property type="entry name" value="AMINODEOXYCHORISMATE LYASE"/>
    <property type="match status" value="1"/>
</dbReference>
<dbReference type="GO" id="GO:0008652">
    <property type="term" value="P:amino acid biosynthetic process"/>
    <property type="evidence" value="ECO:0007669"/>
    <property type="project" value="UniProtKB-ARBA"/>
</dbReference>
<dbReference type="SUPFAM" id="SSF56752">
    <property type="entry name" value="D-aminoacid aminotransferase-like PLP-dependent enzymes"/>
    <property type="match status" value="1"/>
</dbReference>
<dbReference type="InterPro" id="IPR043132">
    <property type="entry name" value="BCAT-like_C"/>
</dbReference>
<reference evidence="4 5" key="1">
    <citation type="submission" date="2016-08" db="EMBL/GenBank/DDBJ databases">
        <title>Analysis of Carbohydrate Active Enzymes in Thermogemmatispora T81 Reveals Carbohydrate Degradation Ability.</title>
        <authorList>
            <person name="Tomazini A."/>
            <person name="Lal S."/>
            <person name="Stott M."/>
            <person name="Henrissat B."/>
            <person name="Polikarpov I."/>
            <person name="Sparling R."/>
            <person name="Levin D.B."/>
        </authorList>
    </citation>
    <scope>NUCLEOTIDE SEQUENCE [LARGE SCALE GENOMIC DNA]</scope>
    <source>
        <strain evidence="4 5">T81</strain>
    </source>
</reference>
<evidence type="ECO:0000256" key="1">
    <source>
        <dbReference type="ARBA" id="ARBA00001933"/>
    </source>
</evidence>
<dbReference type="GO" id="GO:0046394">
    <property type="term" value="P:carboxylic acid biosynthetic process"/>
    <property type="evidence" value="ECO:0007669"/>
    <property type="project" value="UniProtKB-ARBA"/>
</dbReference>
<evidence type="ECO:0000256" key="3">
    <source>
        <dbReference type="ARBA" id="ARBA00022898"/>
    </source>
</evidence>
<keyword evidence="3" id="KW-0663">Pyridoxal phosphate</keyword>
<dbReference type="Gene3D" id="3.30.470.10">
    <property type="match status" value="1"/>
</dbReference>
<dbReference type="SMR" id="A0A328VLI0"/>
<dbReference type="OrthoDB" id="9805628at2"/>
<evidence type="ECO:0008006" key="6">
    <source>
        <dbReference type="Google" id="ProtNLM"/>
    </source>
</evidence>
<dbReference type="RefSeq" id="WP_112427462.1">
    <property type="nucleotide sequence ID" value="NZ_MCIF01000002.1"/>
</dbReference>
<organism evidence="4 5">
    <name type="scientific">Thermogemmatispora tikiterensis</name>
    <dbReference type="NCBI Taxonomy" id="1825093"/>
    <lineage>
        <taxon>Bacteria</taxon>
        <taxon>Bacillati</taxon>
        <taxon>Chloroflexota</taxon>
        <taxon>Ktedonobacteria</taxon>
        <taxon>Thermogemmatisporales</taxon>
        <taxon>Thermogemmatisporaceae</taxon>
        <taxon>Thermogemmatispora</taxon>
    </lineage>
</organism>
<evidence type="ECO:0000313" key="4">
    <source>
        <dbReference type="EMBL" id="RAQ95055.1"/>
    </source>
</evidence>
<name>A0A328VLI0_9CHLR</name>
<comment type="caution">
    <text evidence="4">The sequence shown here is derived from an EMBL/GenBank/DDBJ whole genome shotgun (WGS) entry which is preliminary data.</text>
</comment>
<accession>A0A328VLI0</accession>
<sequence>MEQQTSWYVGGRWVHPDEASIPLTDVAVLRGYSVFESLRTYDRRPFRLEDHLDRLYHSAELIDLAIPYTREEIRAVLEETIRRNPFRHASLRILVTGGVSEDGILPSGKPLLAVLITPLPERDLEAFKRGLRLITCRLQREAPEAKTTSYIAAVRAFKEAVRRGAADALFVNEQGQVLEATRSNFFVFRGDTLVTPREGILPGVTRAVVLELARGRFPIEERPIALSELPSVDEAFLTASSKEIMPVLQIDDLVIGSGQPGPRTWELEQRFIALVERGRF</sequence>
<gene>
    <name evidence="4" type="ORF">A4R35_05870</name>
</gene>
<dbReference type="InterPro" id="IPR036038">
    <property type="entry name" value="Aminotransferase-like"/>
</dbReference>
<comment type="similarity">
    <text evidence="2">Belongs to the class-IV pyridoxal-phosphate-dependent aminotransferase family.</text>
</comment>
<dbReference type="Gene3D" id="3.20.10.10">
    <property type="entry name" value="D-amino Acid Aminotransferase, subunit A, domain 2"/>
    <property type="match status" value="1"/>
</dbReference>
<dbReference type="PANTHER" id="PTHR42743">
    <property type="entry name" value="AMINO-ACID AMINOTRANSFERASE"/>
    <property type="match status" value="1"/>
</dbReference>
<dbReference type="Pfam" id="PF01063">
    <property type="entry name" value="Aminotran_4"/>
    <property type="match status" value="1"/>
</dbReference>
<dbReference type="InterPro" id="IPR050571">
    <property type="entry name" value="Class-IV_PLP-Dep_Aminotrnsfr"/>
</dbReference>
<dbReference type="InterPro" id="IPR043131">
    <property type="entry name" value="BCAT-like_N"/>
</dbReference>
<proteinExistence type="inferred from homology"/>
<dbReference type="GO" id="GO:0003824">
    <property type="term" value="F:catalytic activity"/>
    <property type="evidence" value="ECO:0007669"/>
    <property type="project" value="InterPro"/>
</dbReference>
<keyword evidence="5" id="KW-1185">Reference proteome</keyword>
<evidence type="ECO:0000256" key="2">
    <source>
        <dbReference type="ARBA" id="ARBA00009320"/>
    </source>
</evidence>